<feature type="region of interest" description="Disordered" evidence="1">
    <location>
        <begin position="198"/>
        <end position="221"/>
    </location>
</feature>
<feature type="compositionally biased region" description="Polar residues" evidence="1">
    <location>
        <begin position="506"/>
        <end position="516"/>
    </location>
</feature>
<reference evidence="2 3" key="1">
    <citation type="journal article" date="2018" name="MBio">
        <title>Comparative Genomics Reveals the Core Gene Toolbox for the Fungus-Insect Symbiosis.</title>
        <authorList>
            <person name="Wang Y."/>
            <person name="Stata M."/>
            <person name="Wang W."/>
            <person name="Stajich J.E."/>
            <person name="White M.M."/>
            <person name="Moncalvo J.M."/>
        </authorList>
    </citation>
    <scope>NUCLEOTIDE SEQUENCE [LARGE SCALE GENOMIC DNA]</scope>
    <source>
        <strain evidence="2 3">SC-DP-2</strain>
    </source>
</reference>
<gene>
    <name evidence="2" type="ORF">BB560_000563</name>
</gene>
<feature type="compositionally biased region" description="Basic and acidic residues" evidence="1">
    <location>
        <begin position="586"/>
        <end position="595"/>
    </location>
</feature>
<evidence type="ECO:0000313" key="3">
    <source>
        <dbReference type="Proteomes" id="UP000245609"/>
    </source>
</evidence>
<protein>
    <submittedName>
        <fullName evidence="2">Uncharacterized protein</fullName>
    </submittedName>
</protein>
<feature type="compositionally biased region" description="Polar residues" evidence="1">
    <location>
        <begin position="557"/>
        <end position="581"/>
    </location>
</feature>
<accession>A0A2T9ZJZ7</accession>
<dbReference type="AlphaFoldDB" id="A0A2T9ZJZ7"/>
<feature type="region of interest" description="Disordered" evidence="1">
    <location>
        <begin position="469"/>
        <end position="595"/>
    </location>
</feature>
<name>A0A2T9ZJZ7_9FUNG</name>
<feature type="compositionally biased region" description="Basic and acidic residues" evidence="1">
    <location>
        <begin position="517"/>
        <end position="541"/>
    </location>
</feature>
<dbReference type="EMBL" id="MBFS01000064">
    <property type="protein sequence ID" value="PVV04914.1"/>
    <property type="molecule type" value="Genomic_DNA"/>
</dbReference>
<keyword evidence="3" id="KW-1185">Reference proteome</keyword>
<evidence type="ECO:0000256" key="1">
    <source>
        <dbReference type="SAM" id="MobiDB-lite"/>
    </source>
</evidence>
<proteinExistence type="predicted"/>
<dbReference type="Proteomes" id="UP000245609">
    <property type="component" value="Unassembled WGS sequence"/>
</dbReference>
<sequence length="595" mass="66860">MLDLAYFAVFANLPNRSGGTGSVANERIDERLIRAKLLYSMKMQEFHLTLNSPAIKPAAAQPALPLPKSQKKANPTSTLAIKKHSTSAVFQGDPSLLETILLARIEENRSLTQREIRKTEQVRLKQRHLELEILKQSKIVPPHFYPTKEGPAMETPYREPYRSDPYSHVYDTYYDPRLKRSFDRTSVNPWFNRGPDIFDQSTSPYPHPHPQHPYSNNPRLRPHDYRKVQVATQPGNSTAETLVSPLYPRNDHYELPSSSNPPGPGFAELKAPPEYNRQNADTPITPAQASVPRNAFQQQPGRPPYDIDNEPLSKRKKALYAKSLAVSDPKAVYYNETSQVPAEHNRLAVRRHNAPYYTDAKRNVSVSANFHADNEPYVSADYLKKGHFLKQKIPPSSSNLHRLSSVANGLMVKTNPSVLQKSFIRGNPRDPHNSLFEADPMSAPVDSRPLKKHIVLSEDVIKAIRKKALSSDSQANKYPPQVLEPNQKQSKSQLQSQRPSLLNPQTSSPQVQSKTHSPQDQKSDSKDSLVKENSQKEPKEVKKSKKLNSISNITISPDSAYSANNSDCPTPTIASSPVQTHSTRHSKADIRVEES</sequence>
<feature type="region of interest" description="Disordered" evidence="1">
    <location>
        <begin position="248"/>
        <end position="310"/>
    </location>
</feature>
<comment type="caution">
    <text evidence="2">The sequence shown here is derived from an EMBL/GenBank/DDBJ whole genome shotgun (WGS) entry which is preliminary data.</text>
</comment>
<feature type="compositionally biased region" description="Polar residues" evidence="1">
    <location>
        <begin position="276"/>
        <end position="288"/>
    </location>
</feature>
<feature type="region of interest" description="Disordered" evidence="1">
    <location>
        <begin position="423"/>
        <end position="445"/>
    </location>
</feature>
<organism evidence="2 3">
    <name type="scientific">Smittium megazygosporum</name>
    <dbReference type="NCBI Taxonomy" id="133381"/>
    <lineage>
        <taxon>Eukaryota</taxon>
        <taxon>Fungi</taxon>
        <taxon>Fungi incertae sedis</taxon>
        <taxon>Zoopagomycota</taxon>
        <taxon>Kickxellomycotina</taxon>
        <taxon>Harpellomycetes</taxon>
        <taxon>Harpellales</taxon>
        <taxon>Legeriomycetaceae</taxon>
        <taxon>Smittium</taxon>
    </lineage>
</organism>
<evidence type="ECO:0000313" key="2">
    <source>
        <dbReference type="EMBL" id="PVV04914.1"/>
    </source>
</evidence>
<dbReference type="OrthoDB" id="5599593at2759"/>
<feature type="compositionally biased region" description="Low complexity" evidence="1">
    <location>
        <begin position="485"/>
        <end position="505"/>
    </location>
</feature>
<feature type="compositionally biased region" description="Low complexity" evidence="1">
    <location>
        <begin position="547"/>
        <end position="556"/>
    </location>
</feature>